<dbReference type="InterPro" id="IPR008962">
    <property type="entry name" value="PapD-like_sf"/>
</dbReference>
<dbReference type="InterPro" id="IPR016148">
    <property type="entry name" value="Pili_assmbl_chaperone_C"/>
</dbReference>
<evidence type="ECO:0000313" key="10">
    <source>
        <dbReference type="Proteomes" id="UP001219537"/>
    </source>
</evidence>
<dbReference type="GO" id="GO:0071555">
    <property type="term" value="P:cell wall organization"/>
    <property type="evidence" value="ECO:0007669"/>
    <property type="project" value="InterPro"/>
</dbReference>
<dbReference type="PANTHER" id="PTHR30251">
    <property type="entry name" value="PILUS ASSEMBLY CHAPERONE"/>
    <property type="match status" value="1"/>
</dbReference>
<evidence type="ECO:0000256" key="3">
    <source>
        <dbReference type="ARBA" id="ARBA00022729"/>
    </source>
</evidence>
<feature type="domain" description="Pili assembly chaperone N-terminal" evidence="7">
    <location>
        <begin position="22"/>
        <end position="145"/>
    </location>
</feature>
<evidence type="ECO:0000259" key="8">
    <source>
        <dbReference type="Pfam" id="PF02753"/>
    </source>
</evidence>
<dbReference type="InterPro" id="IPR036316">
    <property type="entry name" value="Pili_assmbl_chap_C_dom_sf"/>
</dbReference>
<feature type="domain" description="Pili assembly chaperone C-terminal" evidence="8">
    <location>
        <begin position="173"/>
        <end position="237"/>
    </location>
</feature>
<dbReference type="EMBL" id="CP117989">
    <property type="protein sequence ID" value="WDG10827.1"/>
    <property type="molecule type" value="Genomic_DNA"/>
</dbReference>
<dbReference type="SUPFAM" id="SSF49354">
    <property type="entry name" value="PapD-like"/>
    <property type="match status" value="1"/>
</dbReference>
<dbReference type="PANTHER" id="PTHR30251:SF25">
    <property type="entry name" value="FIMBRIAE CHAPARONE"/>
    <property type="match status" value="1"/>
</dbReference>
<dbReference type="RefSeq" id="WP_077202004.1">
    <property type="nucleotide sequence ID" value="NZ_CP019294.1"/>
</dbReference>
<keyword evidence="4" id="KW-0574">Periplasm</keyword>
<evidence type="ECO:0000256" key="1">
    <source>
        <dbReference type="ARBA" id="ARBA00004418"/>
    </source>
</evidence>
<keyword evidence="5" id="KW-0143">Chaperone</keyword>
<dbReference type="Pfam" id="PF02753">
    <property type="entry name" value="PapD_C"/>
    <property type="match status" value="1"/>
</dbReference>
<name>A0AAQ2Y1D5_9VIBR</name>
<sequence length="246" mass="28260">MFLRFCVVFITLISGFAAHANIVMTGSRIIYPEGEPFVNVYLKNKSQNVFMVQSWFENEDGIKATQNEVPFIVLPPIAKIEPQQGQTLRIIKGVEGELPQDKESVFYFNFLQIPSNAAISKVVSSGNKLVVTVKHKVKLFYRPLSVVNYKRNWVDDFQIQLIKYHDGIAKIRINNNQPLHVSLSSSIYFEHKGKRWTTDAKMILPYSYKDFTFNSMEVKRGEKVDLVITTISDQGALIPKRYSIQF</sequence>
<dbReference type="InterPro" id="IPR001829">
    <property type="entry name" value="Pili_assmbl_chaperone_bac"/>
</dbReference>
<dbReference type="InterPro" id="IPR050643">
    <property type="entry name" value="Periplasmic_pilus_chap"/>
</dbReference>
<dbReference type="InterPro" id="IPR013783">
    <property type="entry name" value="Ig-like_fold"/>
</dbReference>
<reference evidence="9" key="1">
    <citation type="submission" date="2023-02" db="EMBL/GenBank/DDBJ databases">
        <title>Isolation, identification, and genome analysis of Vibrio campbellii in the Penaeus vannamei larvae stage.</title>
        <authorList>
            <person name="Huang T."/>
            <person name="Zhang B."/>
        </authorList>
    </citation>
    <scope>NUCLEOTIDE SEQUENCE</scope>
    <source>
        <strain evidence="9">20220413_1</strain>
    </source>
</reference>
<evidence type="ECO:0000313" key="9">
    <source>
        <dbReference type="EMBL" id="WDG10827.1"/>
    </source>
</evidence>
<proteinExistence type="inferred from homology"/>
<comment type="subcellular location">
    <subcellularLocation>
        <location evidence="1">Periplasm</location>
    </subcellularLocation>
</comment>
<dbReference type="Pfam" id="PF00345">
    <property type="entry name" value="PapD_N"/>
    <property type="match status" value="1"/>
</dbReference>
<gene>
    <name evidence="9" type="ORF">PUN50_26035</name>
</gene>
<evidence type="ECO:0000259" key="7">
    <source>
        <dbReference type="Pfam" id="PF00345"/>
    </source>
</evidence>
<evidence type="ECO:0000256" key="2">
    <source>
        <dbReference type="ARBA" id="ARBA00007399"/>
    </source>
</evidence>
<dbReference type="InterPro" id="IPR016147">
    <property type="entry name" value="Pili_assmbl_chaperone_N"/>
</dbReference>
<accession>A0AAQ2Y1D5</accession>
<dbReference type="Gene3D" id="2.60.40.10">
    <property type="entry name" value="Immunoglobulins"/>
    <property type="match status" value="2"/>
</dbReference>
<dbReference type="GO" id="GO:0030288">
    <property type="term" value="C:outer membrane-bounded periplasmic space"/>
    <property type="evidence" value="ECO:0007669"/>
    <property type="project" value="InterPro"/>
</dbReference>
<dbReference type="SUPFAM" id="SSF49584">
    <property type="entry name" value="Periplasmic chaperone C-domain"/>
    <property type="match status" value="1"/>
</dbReference>
<dbReference type="AlphaFoldDB" id="A0AAQ2Y1D5"/>
<keyword evidence="3 6" id="KW-0732">Signal</keyword>
<organism evidence="9 10">
    <name type="scientific">Vibrio campbellii</name>
    <dbReference type="NCBI Taxonomy" id="680"/>
    <lineage>
        <taxon>Bacteria</taxon>
        <taxon>Pseudomonadati</taxon>
        <taxon>Pseudomonadota</taxon>
        <taxon>Gammaproteobacteria</taxon>
        <taxon>Vibrionales</taxon>
        <taxon>Vibrionaceae</taxon>
        <taxon>Vibrio</taxon>
    </lineage>
</organism>
<feature type="signal peptide" evidence="6">
    <location>
        <begin position="1"/>
        <end position="20"/>
    </location>
</feature>
<protein>
    <submittedName>
        <fullName evidence="9">Fimbria/pilus periplasmic chaperone</fullName>
    </submittedName>
</protein>
<dbReference type="Proteomes" id="UP001219537">
    <property type="component" value="Chromosome 2"/>
</dbReference>
<comment type="similarity">
    <text evidence="2">Belongs to the periplasmic pilus chaperone family.</text>
</comment>
<evidence type="ECO:0000256" key="5">
    <source>
        <dbReference type="ARBA" id="ARBA00023186"/>
    </source>
</evidence>
<dbReference type="PRINTS" id="PR00969">
    <property type="entry name" value="CHAPERONPILI"/>
</dbReference>
<evidence type="ECO:0000256" key="6">
    <source>
        <dbReference type="SAM" id="SignalP"/>
    </source>
</evidence>
<feature type="chain" id="PRO_5042984588" evidence="6">
    <location>
        <begin position="21"/>
        <end position="246"/>
    </location>
</feature>
<evidence type="ECO:0000256" key="4">
    <source>
        <dbReference type="ARBA" id="ARBA00022764"/>
    </source>
</evidence>